<dbReference type="InterPro" id="IPR007149">
    <property type="entry name" value="Leo1"/>
</dbReference>
<feature type="compositionally biased region" description="Acidic residues" evidence="1">
    <location>
        <begin position="373"/>
        <end position="386"/>
    </location>
</feature>
<dbReference type="PANTHER" id="PTHR23146">
    <property type="entry name" value="LEO1 PROTEIN"/>
    <property type="match status" value="1"/>
</dbReference>
<dbReference type="PANTHER" id="PTHR23146:SF0">
    <property type="entry name" value="RNA POLYMERASE-ASSOCIATED PROTEIN LEO1"/>
    <property type="match status" value="1"/>
</dbReference>
<reference evidence="3" key="2">
    <citation type="journal article" date="2024" name="Plant">
        <title>Genomic evolution and insights into agronomic trait innovations of Sesamum species.</title>
        <authorList>
            <person name="Miao H."/>
            <person name="Wang L."/>
            <person name="Qu L."/>
            <person name="Liu H."/>
            <person name="Sun Y."/>
            <person name="Le M."/>
            <person name="Wang Q."/>
            <person name="Wei S."/>
            <person name="Zheng Y."/>
            <person name="Lin W."/>
            <person name="Duan Y."/>
            <person name="Cao H."/>
            <person name="Xiong S."/>
            <person name="Wang X."/>
            <person name="Wei L."/>
            <person name="Li C."/>
            <person name="Ma Q."/>
            <person name="Ju M."/>
            <person name="Zhao R."/>
            <person name="Li G."/>
            <person name="Mu C."/>
            <person name="Tian Q."/>
            <person name="Mei H."/>
            <person name="Zhang T."/>
            <person name="Gao T."/>
            <person name="Zhang H."/>
        </authorList>
    </citation>
    <scope>NUCLEOTIDE SEQUENCE</scope>
    <source>
        <strain evidence="3">K16</strain>
    </source>
</reference>
<accession>A0AAE2BSE9</accession>
<dbReference type="Proteomes" id="UP001289374">
    <property type="component" value="Unassembled WGS sequence"/>
</dbReference>
<name>A0AAE2BSE9_9LAMI</name>
<feature type="region of interest" description="Disordered" evidence="1">
    <location>
        <begin position="337"/>
        <end position="386"/>
    </location>
</feature>
<keyword evidence="2" id="KW-0472">Membrane</keyword>
<evidence type="ECO:0000313" key="4">
    <source>
        <dbReference type="Proteomes" id="UP001289374"/>
    </source>
</evidence>
<dbReference type="GO" id="GO:0032968">
    <property type="term" value="P:positive regulation of transcription elongation by RNA polymerase II"/>
    <property type="evidence" value="ECO:0007669"/>
    <property type="project" value="TreeGrafter"/>
</dbReference>
<proteinExistence type="predicted"/>
<feature type="region of interest" description="Disordered" evidence="1">
    <location>
        <begin position="162"/>
        <end position="256"/>
    </location>
</feature>
<comment type="caution">
    <text evidence="3">The sequence shown here is derived from an EMBL/GenBank/DDBJ whole genome shotgun (WGS) entry which is preliminary data.</text>
</comment>
<keyword evidence="4" id="KW-1185">Reference proteome</keyword>
<sequence length="432" mass="48891">MKFSLSSSRVVAAIFMAATIIHFYQLLYVSEVDNIQCGNLHFLSLDDLVEPHWNLCSPPAEEEVTVPRASLILSVWIEIRFAGSFPLVLLLRSIFISQICEILCRSGILRISSLKNLVHLVHKEKSTFIGSDTILAEQYASLQKEMSGTKYANFSKIRGPFVSPKSKGPKEYRHKNGGRREAASDDAEFVRDQSEEEEDEEEVESEHESNRQPDYASDEGDGGPEHEVEVEGEGEVEGQGEAEIESEGEPQDLDPSHERARAFWKSFSFFPICLLDVPHLTHSVEVCISHGTITSYHLSFDNFLRRLNTSRSIGEEKEEDQLLQSAPEIRDVFGDSDEEEQAEYEVQNQIEDENRSPMDEEGNYEKELRPEDMIPDEDAPYDSEEERIEAKIKEKPVGPPLELEVPLCPPPAESDKVYFSVLAISKSYSDLL</sequence>
<feature type="compositionally biased region" description="Acidic residues" evidence="1">
    <location>
        <begin position="194"/>
        <end position="205"/>
    </location>
</feature>
<feature type="compositionally biased region" description="Acidic residues" evidence="1">
    <location>
        <begin position="230"/>
        <end position="252"/>
    </location>
</feature>
<dbReference type="EMBL" id="JACGWL010000009">
    <property type="protein sequence ID" value="KAK4395825.1"/>
    <property type="molecule type" value="Genomic_DNA"/>
</dbReference>
<reference evidence="3" key="1">
    <citation type="submission" date="2020-06" db="EMBL/GenBank/DDBJ databases">
        <authorList>
            <person name="Li T."/>
            <person name="Hu X."/>
            <person name="Zhang T."/>
            <person name="Song X."/>
            <person name="Zhang H."/>
            <person name="Dai N."/>
            <person name="Sheng W."/>
            <person name="Hou X."/>
            <person name="Wei L."/>
        </authorList>
    </citation>
    <scope>NUCLEOTIDE SEQUENCE</scope>
    <source>
        <strain evidence="3">K16</strain>
        <tissue evidence="3">Leaf</tissue>
    </source>
</reference>
<gene>
    <name evidence="3" type="ORF">Sango_1736800</name>
</gene>
<feature type="transmembrane region" description="Helical" evidence="2">
    <location>
        <begin position="12"/>
        <end position="30"/>
    </location>
</feature>
<evidence type="ECO:0000313" key="3">
    <source>
        <dbReference type="EMBL" id="KAK4395825.1"/>
    </source>
</evidence>
<keyword evidence="2" id="KW-0812">Transmembrane</keyword>
<dbReference type="GO" id="GO:1990269">
    <property type="term" value="F:RNA polymerase II C-terminal domain phosphoserine binding"/>
    <property type="evidence" value="ECO:0007669"/>
    <property type="project" value="TreeGrafter"/>
</dbReference>
<keyword evidence="2" id="KW-1133">Transmembrane helix</keyword>
<dbReference type="GO" id="GO:0016593">
    <property type="term" value="C:Cdc73/Paf1 complex"/>
    <property type="evidence" value="ECO:0007669"/>
    <property type="project" value="InterPro"/>
</dbReference>
<protein>
    <submittedName>
        <fullName evidence="3">Protein LEO1</fullName>
    </submittedName>
</protein>
<feature type="compositionally biased region" description="Basic and acidic residues" evidence="1">
    <location>
        <begin position="178"/>
        <end position="193"/>
    </location>
</feature>
<dbReference type="GO" id="GO:0006368">
    <property type="term" value="P:transcription elongation by RNA polymerase II"/>
    <property type="evidence" value="ECO:0007669"/>
    <property type="project" value="InterPro"/>
</dbReference>
<feature type="compositionally biased region" description="Basic and acidic residues" evidence="1">
    <location>
        <begin position="352"/>
        <end position="372"/>
    </location>
</feature>
<organism evidence="3 4">
    <name type="scientific">Sesamum angolense</name>
    <dbReference type="NCBI Taxonomy" id="2727404"/>
    <lineage>
        <taxon>Eukaryota</taxon>
        <taxon>Viridiplantae</taxon>
        <taxon>Streptophyta</taxon>
        <taxon>Embryophyta</taxon>
        <taxon>Tracheophyta</taxon>
        <taxon>Spermatophyta</taxon>
        <taxon>Magnoliopsida</taxon>
        <taxon>eudicotyledons</taxon>
        <taxon>Gunneridae</taxon>
        <taxon>Pentapetalae</taxon>
        <taxon>asterids</taxon>
        <taxon>lamiids</taxon>
        <taxon>Lamiales</taxon>
        <taxon>Pedaliaceae</taxon>
        <taxon>Sesamum</taxon>
    </lineage>
</organism>
<dbReference type="AlphaFoldDB" id="A0AAE2BSE9"/>
<evidence type="ECO:0000256" key="2">
    <source>
        <dbReference type="SAM" id="Phobius"/>
    </source>
</evidence>
<evidence type="ECO:0000256" key="1">
    <source>
        <dbReference type="SAM" id="MobiDB-lite"/>
    </source>
</evidence>